<dbReference type="Gene3D" id="1.20.120.450">
    <property type="entry name" value="dinb family like domain"/>
    <property type="match status" value="1"/>
</dbReference>
<dbReference type="InterPro" id="IPR034660">
    <property type="entry name" value="DinB/YfiT-like"/>
</dbReference>
<name>A0ABY7A8U9_9FIRM</name>
<gene>
    <name evidence="2" type="ORF">OW255_12260</name>
</gene>
<evidence type="ECO:0000313" key="2">
    <source>
        <dbReference type="EMBL" id="WAJ22349.1"/>
    </source>
</evidence>
<evidence type="ECO:0000313" key="3">
    <source>
        <dbReference type="Proteomes" id="UP001163115"/>
    </source>
</evidence>
<proteinExistence type="predicted"/>
<dbReference type="Pfam" id="PF12867">
    <property type="entry name" value="DinB_2"/>
    <property type="match status" value="1"/>
</dbReference>
<dbReference type="EMBL" id="CP113524">
    <property type="protein sequence ID" value="WAJ22349.1"/>
    <property type="molecule type" value="Genomic_DNA"/>
</dbReference>
<feature type="domain" description="DinB-like" evidence="1">
    <location>
        <begin position="50"/>
        <end position="167"/>
    </location>
</feature>
<evidence type="ECO:0000259" key="1">
    <source>
        <dbReference type="Pfam" id="PF12867"/>
    </source>
</evidence>
<dbReference type="Proteomes" id="UP001163115">
    <property type="component" value="Chromosome"/>
</dbReference>
<organism evidence="2 3">
    <name type="scientific">Lacrimispora xylanolytica</name>
    <dbReference type="NCBI Taxonomy" id="29375"/>
    <lineage>
        <taxon>Bacteria</taxon>
        <taxon>Bacillati</taxon>
        <taxon>Bacillota</taxon>
        <taxon>Clostridia</taxon>
        <taxon>Lachnospirales</taxon>
        <taxon>Lachnospiraceae</taxon>
        <taxon>Lacrimispora</taxon>
    </lineage>
</organism>
<sequence length="231" mass="26616">MKYFGEGLSESHKELNSIIRKKDKIEEAKTLFLDIHKKLHLSNISKEGGNEVDQLFADLETWEYSVMPTSKDETIAWVVWHIARIEDLTMGILVAEGEQLFNEDWKQRMKAPITDSGNALDDNGIMNLSKSLVIEELLRYRSAVGMRTRQIVSDLRPGDMVRKVTPQAIEKIRLEGGVTDEEDSKWLLDYWGGKDVAGLLLMPPTRHMMLHINDCFKWKEAIRAKKKLYLV</sequence>
<accession>A0ABY7A8U9</accession>
<reference evidence="2" key="1">
    <citation type="submission" date="2022-11" db="EMBL/GenBank/DDBJ databases">
        <title>Lacrimispora xylanolytica sy1, complete genome.</title>
        <authorList>
            <person name="Choi S."/>
        </authorList>
    </citation>
    <scope>NUCLEOTIDE SEQUENCE</scope>
    <source>
        <strain evidence="2">Sy1</strain>
    </source>
</reference>
<dbReference type="InterPro" id="IPR024775">
    <property type="entry name" value="DinB-like"/>
</dbReference>
<dbReference type="RefSeq" id="WP_268114251.1">
    <property type="nucleotide sequence ID" value="NZ_CP113524.1"/>
</dbReference>
<keyword evidence="3" id="KW-1185">Reference proteome</keyword>
<protein>
    <submittedName>
        <fullName evidence="2">DinB family protein</fullName>
    </submittedName>
</protein>